<dbReference type="SUPFAM" id="SSF47413">
    <property type="entry name" value="lambda repressor-like DNA-binding domains"/>
    <property type="match status" value="1"/>
</dbReference>
<dbReference type="AlphaFoldDB" id="A0AB38HQZ6"/>
<dbReference type="Gene3D" id="1.10.260.40">
    <property type="entry name" value="lambda repressor-like DNA-binding domains"/>
    <property type="match status" value="1"/>
</dbReference>
<protein>
    <submittedName>
        <fullName evidence="3">Peptidase domain-containing protein</fullName>
    </submittedName>
    <submittedName>
        <fullName evidence="2">Transcriptional regulator, y4mF family</fullName>
    </submittedName>
</protein>
<dbReference type="EMBL" id="FLKW01000014">
    <property type="protein sequence ID" value="SBN10141.1"/>
    <property type="molecule type" value="Genomic_DNA"/>
</dbReference>
<dbReference type="CDD" id="cd00093">
    <property type="entry name" value="HTH_XRE"/>
    <property type="match status" value="1"/>
</dbReference>
<dbReference type="Pfam" id="PF01381">
    <property type="entry name" value="HTH_3"/>
    <property type="match status" value="1"/>
</dbReference>
<dbReference type="SUPFAM" id="SSF51306">
    <property type="entry name" value="LexA/Signal peptidase"/>
    <property type="match status" value="1"/>
</dbReference>
<reference evidence="2" key="1">
    <citation type="submission" date="2016-05" db="EMBL/GenBank/DDBJ databases">
        <authorList>
            <consortium name="Pathogen Informatics"/>
        </authorList>
    </citation>
    <scope>NUCLEOTIDE SEQUENCE</scope>
    <source>
        <strain evidence="2">WHO F</strain>
    </source>
</reference>
<gene>
    <name evidence="3" type="ORF">WHOF_01147</name>
    <name evidence="2" type="ORF">WHOF_01280</name>
    <name evidence="4" type="ORF">WHOF_01717</name>
</gene>
<accession>A0AB38HQZ6</accession>
<feature type="domain" description="HTH cro/C1-type" evidence="1">
    <location>
        <begin position="33"/>
        <end position="86"/>
    </location>
</feature>
<dbReference type="Gene3D" id="2.10.109.10">
    <property type="entry name" value="Umud Fragment, subunit A"/>
    <property type="match status" value="1"/>
</dbReference>
<evidence type="ECO:0000313" key="2">
    <source>
        <dbReference type="EMBL" id="SBN10141.1"/>
    </source>
</evidence>
<organism evidence="2">
    <name type="scientific">Neisseria gonorrhoeae</name>
    <dbReference type="NCBI Taxonomy" id="485"/>
    <lineage>
        <taxon>Bacteria</taxon>
        <taxon>Pseudomonadati</taxon>
        <taxon>Pseudomonadota</taxon>
        <taxon>Betaproteobacteria</taxon>
        <taxon>Neisseriales</taxon>
        <taxon>Neisseriaceae</taxon>
        <taxon>Neisseria</taxon>
    </lineage>
</organism>
<evidence type="ECO:0000313" key="4">
    <source>
        <dbReference type="EMBL" id="SBQ22172.1"/>
    </source>
</evidence>
<dbReference type="SMART" id="SM00530">
    <property type="entry name" value="HTH_XRE"/>
    <property type="match status" value="1"/>
</dbReference>
<dbReference type="InterPro" id="IPR001387">
    <property type="entry name" value="Cro/C1-type_HTH"/>
</dbReference>
<dbReference type="EMBL" id="LT591897">
    <property type="protein sequence ID" value="SBQ22172.1"/>
    <property type="molecule type" value="Genomic_DNA"/>
</dbReference>
<dbReference type="GO" id="GO:0003677">
    <property type="term" value="F:DNA binding"/>
    <property type="evidence" value="ECO:0007669"/>
    <property type="project" value="InterPro"/>
</dbReference>
<name>A0AB38HQZ6_NEIGO</name>
<dbReference type="CDD" id="cd06529">
    <property type="entry name" value="S24_LexA-like"/>
    <property type="match status" value="1"/>
</dbReference>
<dbReference type="InterPro" id="IPR039418">
    <property type="entry name" value="LexA-like"/>
</dbReference>
<dbReference type="EMBL" id="LT591897">
    <property type="protein sequence ID" value="SBQ20848.1"/>
    <property type="molecule type" value="Genomic_DNA"/>
</dbReference>
<dbReference type="InterPro" id="IPR010982">
    <property type="entry name" value="Lambda_DNA-bd_dom_sf"/>
</dbReference>
<dbReference type="Proteomes" id="UP000239837">
    <property type="component" value="Chromosome"/>
</dbReference>
<proteinExistence type="predicted"/>
<evidence type="ECO:0000313" key="3">
    <source>
        <dbReference type="EMBL" id="SBQ20848.1"/>
    </source>
</evidence>
<evidence type="ECO:0000259" key="1">
    <source>
        <dbReference type="PROSITE" id="PS50943"/>
    </source>
</evidence>
<sequence length="221" mass="25246">MIQMRQAFIRHIELKTFRILFYMQYDLAKWAVNARKQADLTQEQLAEAIGFSGKASVSAIEKGRNKPTFDIMLKIAEICHYPLPYQNQIIHNNAEHIQVAGNNFGEVSHVQNFSTENVPIFNLDNISKQHFTKIFSVQAPNNDLQDIGILKDDTLIIDPNLKPKHGNIILVKSIDARGLIAQLSIDLNSRFFLKYNKNEPEMMPNDVNIIGVITNLKRDCI</sequence>
<dbReference type="PROSITE" id="PS50943">
    <property type="entry name" value="HTH_CROC1"/>
    <property type="match status" value="1"/>
</dbReference>
<dbReference type="InterPro" id="IPR036286">
    <property type="entry name" value="LexA/Signal_pep-like_sf"/>
</dbReference>